<dbReference type="PANTHER" id="PTHR24220:SF86">
    <property type="entry name" value="ABC TRANSPORTER ABCH.1"/>
    <property type="match status" value="1"/>
</dbReference>
<dbReference type="PROSITE" id="PS00211">
    <property type="entry name" value="ABC_TRANSPORTER_1"/>
    <property type="match status" value="1"/>
</dbReference>
<reference evidence="5 6" key="1">
    <citation type="submission" date="2020-08" db="EMBL/GenBank/DDBJ databases">
        <title>Winkia gen. nov., sp. nov., isolated from faeces of the Anser albifrons in China.</title>
        <authorList>
            <person name="Liu Q."/>
        </authorList>
    </citation>
    <scope>NUCLEOTIDE SEQUENCE [LARGE SCALE GENOMIC DNA]</scope>
    <source>
        <strain evidence="5 6">C62</strain>
    </source>
</reference>
<dbReference type="CDD" id="cd03255">
    <property type="entry name" value="ABC_MJ0796_LolCDE_FtsE"/>
    <property type="match status" value="1"/>
</dbReference>
<dbReference type="SUPFAM" id="SSF52540">
    <property type="entry name" value="P-loop containing nucleoside triphosphate hydrolases"/>
    <property type="match status" value="1"/>
</dbReference>
<dbReference type="GO" id="GO:0005886">
    <property type="term" value="C:plasma membrane"/>
    <property type="evidence" value="ECO:0007669"/>
    <property type="project" value="TreeGrafter"/>
</dbReference>
<keyword evidence="2" id="KW-0547">Nucleotide-binding</keyword>
<dbReference type="InterPro" id="IPR017871">
    <property type="entry name" value="ABC_transporter-like_CS"/>
</dbReference>
<dbReference type="InterPro" id="IPR027417">
    <property type="entry name" value="P-loop_NTPase"/>
</dbReference>
<evidence type="ECO:0000313" key="5">
    <source>
        <dbReference type="EMBL" id="MBD3689987.1"/>
    </source>
</evidence>
<dbReference type="InterPro" id="IPR015854">
    <property type="entry name" value="ABC_transpr_LolD-like"/>
</dbReference>
<dbReference type="Pfam" id="PF00005">
    <property type="entry name" value="ABC_tran"/>
    <property type="match status" value="1"/>
</dbReference>
<dbReference type="GO" id="GO:0022857">
    <property type="term" value="F:transmembrane transporter activity"/>
    <property type="evidence" value="ECO:0007669"/>
    <property type="project" value="UniProtKB-ARBA"/>
</dbReference>
<evidence type="ECO:0000256" key="2">
    <source>
        <dbReference type="ARBA" id="ARBA00022741"/>
    </source>
</evidence>
<evidence type="ECO:0000313" key="6">
    <source>
        <dbReference type="Proteomes" id="UP000627538"/>
    </source>
</evidence>
<dbReference type="SMART" id="SM00382">
    <property type="entry name" value="AAA"/>
    <property type="match status" value="1"/>
</dbReference>
<dbReference type="EMBL" id="JACRUO010000002">
    <property type="protein sequence ID" value="MBD3689987.1"/>
    <property type="molecule type" value="Genomic_DNA"/>
</dbReference>
<name>A0A8I0G8S9_9ACTO</name>
<dbReference type="GO" id="GO:0016887">
    <property type="term" value="F:ATP hydrolysis activity"/>
    <property type="evidence" value="ECO:0007669"/>
    <property type="project" value="InterPro"/>
</dbReference>
<keyword evidence="6" id="KW-1185">Reference proteome</keyword>
<dbReference type="RefSeq" id="WP_191072096.1">
    <property type="nucleotide sequence ID" value="NZ_CP060506.1"/>
</dbReference>
<protein>
    <submittedName>
        <fullName evidence="5">ABC transporter ATP-binding protein</fullName>
    </submittedName>
</protein>
<keyword evidence="3 5" id="KW-0067">ATP-binding</keyword>
<dbReference type="Proteomes" id="UP000627538">
    <property type="component" value="Unassembled WGS sequence"/>
</dbReference>
<sequence>MLTLRNVHRTVILQNGDPLPILRGIDLEVSAGEHLGIVGQSGTGKSTLLNIIGMLDLPDEGTYLFDDVDVATLSEGARARLRGQQFGFIFQQFNLFASRSALDNVAVPFLYSPNPADLWTRHDQALAMLERVGLADRADAMPGHLSGGEQQRVAIARALVRKPRVILADEPTGALDRTTGAIVIDLLEEIAAETEAALVVITHDPAVAARADRVLEIADGRLHAPRERDVLAALSAPPQHEREEGR</sequence>
<comment type="caution">
    <text evidence="5">The sequence shown here is derived from an EMBL/GenBank/DDBJ whole genome shotgun (WGS) entry which is preliminary data.</text>
</comment>
<dbReference type="PANTHER" id="PTHR24220">
    <property type="entry name" value="IMPORT ATP-BINDING PROTEIN"/>
    <property type="match status" value="1"/>
</dbReference>
<dbReference type="InterPro" id="IPR017911">
    <property type="entry name" value="MacB-like_ATP-bd"/>
</dbReference>
<accession>A0A8I0G8S9</accession>
<dbReference type="AlphaFoldDB" id="A0A8I0G8S9"/>
<gene>
    <name evidence="5" type="ORF">H8R10_07095</name>
</gene>
<dbReference type="GO" id="GO:0005524">
    <property type="term" value="F:ATP binding"/>
    <property type="evidence" value="ECO:0007669"/>
    <property type="project" value="UniProtKB-KW"/>
</dbReference>
<evidence type="ECO:0000256" key="3">
    <source>
        <dbReference type="ARBA" id="ARBA00022840"/>
    </source>
</evidence>
<feature type="domain" description="ABC transporter" evidence="4">
    <location>
        <begin position="2"/>
        <end position="244"/>
    </location>
</feature>
<keyword evidence="1" id="KW-0813">Transport</keyword>
<organism evidence="5 6">
    <name type="scientific">Nanchangia anserum</name>
    <dbReference type="NCBI Taxonomy" id="2692125"/>
    <lineage>
        <taxon>Bacteria</taxon>
        <taxon>Bacillati</taxon>
        <taxon>Actinomycetota</taxon>
        <taxon>Actinomycetes</taxon>
        <taxon>Actinomycetales</taxon>
        <taxon>Actinomycetaceae</taxon>
        <taxon>Nanchangia</taxon>
    </lineage>
</organism>
<evidence type="ECO:0000256" key="1">
    <source>
        <dbReference type="ARBA" id="ARBA00022448"/>
    </source>
</evidence>
<dbReference type="InterPro" id="IPR003593">
    <property type="entry name" value="AAA+_ATPase"/>
</dbReference>
<dbReference type="GO" id="GO:0098796">
    <property type="term" value="C:membrane protein complex"/>
    <property type="evidence" value="ECO:0007669"/>
    <property type="project" value="UniProtKB-ARBA"/>
</dbReference>
<dbReference type="PROSITE" id="PS50893">
    <property type="entry name" value="ABC_TRANSPORTER_2"/>
    <property type="match status" value="1"/>
</dbReference>
<dbReference type="FunFam" id="3.40.50.300:FF:000032">
    <property type="entry name" value="Export ABC transporter ATP-binding protein"/>
    <property type="match status" value="1"/>
</dbReference>
<dbReference type="Gene3D" id="3.40.50.300">
    <property type="entry name" value="P-loop containing nucleotide triphosphate hydrolases"/>
    <property type="match status" value="1"/>
</dbReference>
<proteinExistence type="predicted"/>
<dbReference type="InterPro" id="IPR003439">
    <property type="entry name" value="ABC_transporter-like_ATP-bd"/>
</dbReference>
<evidence type="ECO:0000259" key="4">
    <source>
        <dbReference type="PROSITE" id="PS50893"/>
    </source>
</evidence>